<dbReference type="KEGG" id="ksk:KSE_57030"/>
<reference evidence="3 4" key="1">
    <citation type="journal article" date="2010" name="DNA Res.">
        <title>Genome sequence of Kitasatospora setae NBRC 14216T: an evolutionary snapshot of the family Streptomycetaceae.</title>
        <authorList>
            <person name="Ichikawa N."/>
            <person name="Oguchi A."/>
            <person name="Ikeda H."/>
            <person name="Ishikawa J."/>
            <person name="Kitani S."/>
            <person name="Watanabe Y."/>
            <person name="Nakamura S."/>
            <person name="Katano Y."/>
            <person name="Kishi E."/>
            <person name="Sasagawa M."/>
            <person name="Ankai A."/>
            <person name="Fukui S."/>
            <person name="Hashimoto Y."/>
            <person name="Kamata S."/>
            <person name="Otoguro M."/>
            <person name="Tanikawa S."/>
            <person name="Nihira T."/>
            <person name="Horinouchi S."/>
            <person name="Ohnishi Y."/>
            <person name="Hayakawa M."/>
            <person name="Kuzuyama T."/>
            <person name="Arisawa A."/>
            <person name="Nomoto F."/>
            <person name="Miura H."/>
            <person name="Takahashi Y."/>
            <person name="Fujita N."/>
        </authorList>
    </citation>
    <scope>NUCLEOTIDE SEQUENCE [LARGE SCALE GENOMIC DNA]</scope>
    <source>
        <strain evidence="4">ATCC 33774 / DSM 43861 / JCM 3304 / KCC A-0304 / NBRC 14216 / KM-6054</strain>
    </source>
</reference>
<evidence type="ECO:0000313" key="3">
    <source>
        <dbReference type="EMBL" id="BAJ31476.1"/>
    </source>
</evidence>
<keyword evidence="2" id="KW-0472">Membrane</keyword>
<accession>E4N0E8</accession>
<organism evidence="3 4">
    <name type="scientific">Kitasatospora setae (strain ATCC 33774 / DSM 43861 / JCM 3304 / KCC A-0304 / NBRC 14216 / KM-6054)</name>
    <name type="common">Streptomyces setae</name>
    <dbReference type="NCBI Taxonomy" id="452652"/>
    <lineage>
        <taxon>Bacteria</taxon>
        <taxon>Bacillati</taxon>
        <taxon>Actinomycetota</taxon>
        <taxon>Actinomycetes</taxon>
        <taxon>Kitasatosporales</taxon>
        <taxon>Streptomycetaceae</taxon>
        <taxon>Kitasatospora</taxon>
    </lineage>
</organism>
<dbReference type="EMBL" id="AP010968">
    <property type="protein sequence ID" value="BAJ31476.1"/>
    <property type="molecule type" value="Genomic_DNA"/>
</dbReference>
<keyword evidence="4" id="KW-1185">Reference proteome</keyword>
<dbReference type="STRING" id="452652.KSE_57030"/>
<evidence type="ECO:0000313" key="4">
    <source>
        <dbReference type="Proteomes" id="UP000007076"/>
    </source>
</evidence>
<keyword evidence="2" id="KW-1133">Transmembrane helix</keyword>
<dbReference type="InterPro" id="IPR021449">
    <property type="entry name" value="DUF3099"/>
</dbReference>
<gene>
    <name evidence="3" type="ordered locus">KSE_57030</name>
</gene>
<evidence type="ECO:0000256" key="2">
    <source>
        <dbReference type="SAM" id="Phobius"/>
    </source>
</evidence>
<evidence type="ECO:0000256" key="1">
    <source>
        <dbReference type="SAM" id="MobiDB-lite"/>
    </source>
</evidence>
<dbReference type="AlphaFoldDB" id="E4N0E8"/>
<dbReference type="eggNOG" id="ENOG5033AAH">
    <property type="taxonomic scope" value="Bacteria"/>
</dbReference>
<dbReference type="PATRIC" id="fig|452652.3.peg.5711"/>
<dbReference type="Pfam" id="PF11298">
    <property type="entry name" value="DUF3099"/>
    <property type="match status" value="1"/>
</dbReference>
<keyword evidence="2" id="KW-0812">Transmembrane</keyword>
<protein>
    <recommendedName>
        <fullName evidence="5">DUF3099 domain-containing protein</fullName>
    </recommendedName>
</protein>
<dbReference type="Proteomes" id="UP000007076">
    <property type="component" value="Chromosome"/>
</dbReference>
<sequence length="156" mass="15721">MGPIGVSGVTVVDGGAGPARGVDGDDMSKKADDGQVFRITGARSSLSEDVRGRQRRYVVSMLIRTACVLLAVVLWDVQRWLAFVALAGGILLPYFAVLIANAGRERAPGLPSTFAFAPDTPLMLGPGGTGGGGAAAAAAKAAAAKAAANGENQPQS</sequence>
<name>E4N0E8_KITSK</name>
<feature type="transmembrane region" description="Helical" evidence="2">
    <location>
        <begin position="81"/>
        <end position="100"/>
    </location>
</feature>
<proteinExistence type="predicted"/>
<feature type="region of interest" description="Disordered" evidence="1">
    <location>
        <begin position="1"/>
        <end position="30"/>
    </location>
</feature>
<evidence type="ECO:0008006" key="5">
    <source>
        <dbReference type="Google" id="ProtNLM"/>
    </source>
</evidence>
<feature type="transmembrane region" description="Helical" evidence="2">
    <location>
        <begin position="57"/>
        <end position="75"/>
    </location>
</feature>
<dbReference type="HOGENOM" id="CLU_129329_0_0_11"/>